<dbReference type="RefSeq" id="WP_406700926.1">
    <property type="nucleotide sequence ID" value="NZ_CP155447.1"/>
</dbReference>
<dbReference type="EMBL" id="CP155447">
    <property type="protein sequence ID" value="XBH08088.1"/>
    <property type="molecule type" value="Genomic_DNA"/>
</dbReference>
<dbReference type="SUPFAM" id="SSF48452">
    <property type="entry name" value="TPR-like"/>
    <property type="match status" value="1"/>
</dbReference>
<protein>
    <recommendedName>
        <fullName evidence="2">Tetratricopeptide repeat protein</fullName>
    </recommendedName>
</protein>
<organism evidence="1">
    <name type="scientific">Singulisphaera sp. Ch08</name>
    <dbReference type="NCBI Taxonomy" id="3120278"/>
    <lineage>
        <taxon>Bacteria</taxon>
        <taxon>Pseudomonadati</taxon>
        <taxon>Planctomycetota</taxon>
        <taxon>Planctomycetia</taxon>
        <taxon>Isosphaerales</taxon>
        <taxon>Isosphaeraceae</taxon>
        <taxon>Singulisphaera</taxon>
    </lineage>
</organism>
<dbReference type="AlphaFoldDB" id="A0AAU7CSS6"/>
<evidence type="ECO:0000313" key="1">
    <source>
        <dbReference type="EMBL" id="XBH08088.1"/>
    </source>
</evidence>
<dbReference type="Gene3D" id="1.25.40.10">
    <property type="entry name" value="Tetratricopeptide repeat domain"/>
    <property type="match status" value="1"/>
</dbReference>
<reference evidence="1" key="1">
    <citation type="submission" date="2024-05" db="EMBL/GenBank/DDBJ databases">
        <title>Planctomycetes of the genus Singulisphaera possess chitinolytic capabilities.</title>
        <authorList>
            <person name="Ivanova A."/>
        </authorList>
    </citation>
    <scope>NUCLEOTIDE SEQUENCE</scope>
    <source>
        <strain evidence="1">Ch08T</strain>
    </source>
</reference>
<evidence type="ECO:0008006" key="2">
    <source>
        <dbReference type="Google" id="ProtNLM"/>
    </source>
</evidence>
<dbReference type="InterPro" id="IPR011990">
    <property type="entry name" value="TPR-like_helical_dom_sf"/>
</dbReference>
<proteinExistence type="predicted"/>
<name>A0AAU7CSS6_9BACT</name>
<gene>
    <name evidence="1" type="ORF">V5E97_19230</name>
</gene>
<sequence>MSLKTRLVERLYRYATTFCDRGDFRHAEVAYQVILWLSSDERTAFDRLLGLYKDAAHIQPALNLARQWLSRHPEDISVYGIVGELALDLGDLSAAEALHALASSDPRSPLADYLADQIARHEGAFADSTSSTVTVR</sequence>
<accession>A0AAU7CSS6</accession>